<dbReference type="AlphaFoldDB" id="A0A1E7DNC9"/>
<dbReference type="STRING" id="1714016.BA724_09980"/>
<dbReference type="EMBL" id="MAMP01000022">
    <property type="protein sequence ID" value="OES44586.1"/>
    <property type="molecule type" value="Genomic_DNA"/>
</dbReference>
<reference evidence="1 2" key="1">
    <citation type="submission" date="2016-06" db="EMBL/GenBank/DDBJ databases">
        <title>Domibacillus iocasae genome sequencing.</title>
        <authorList>
            <person name="Verma A."/>
            <person name="Pal Y."/>
            <person name="Ojha A.K."/>
            <person name="Krishnamurthi S."/>
        </authorList>
    </citation>
    <scope>NUCLEOTIDE SEQUENCE [LARGE SCALE GENOMIC DNA]</scope>
    <source>
        <strain evidence="1 2">DSM 29979</strain>
    </source>
</reference>
<comment type="caution">
    <text evidence="1">The sequence shown here is derived from an EMBL/GenBank/DDBJ whole genome shotgun (WGS) entry which is preliminary data.</text>
</comment>
<organism evidence="1 2">
    <name type="scientific">Domibacillus iocasae</name>
    <dbReference type="NCBI Taxonomy" id="1714016"/>
    <lineage>
        <taxon>Bacteria</taxon>
        <taxon>Bacillati</taxon>
        <taxon>Bacillota</taxon>
        <taxon>Bacilli</taxon>
        <taxon>Bacillales</taxon>
        <taxon>Bacillaceae</taxon>
        <taxon>Domibacillus</taxon>
    </lineage>
</organism>
<evidence type="ECO:0000313" key="1">
    <source>
        <dbReference type="EMBL" id="OES44586.1"/>
    </source>
</evidence>
<name>A0A1E7DNC9_9BACI</name>
<accession>A0A1E7DNC9</accession>
<keyword evidence="2" id="KW-1185">Reference proteome</keyword>
<dbReference type="Proteomes" id="UP000095658">
    <property type="component" value="Unassembled WGS sequence"/>
</dbReference>
<evidence type="ECO:0000313" key="2">
    <source>
        <dbReference type="Proteomes" id="UP000095658"/>
    </source>
</evidence>
<sequence length="100" mass="11728">MKKLSTKPDVIHLPDLQFIQYCHDQFGINRGVYNTIDAWFFQKGTKNILDRRRKIHHFLMDLQQKSARKKGEKIKFGHGNLTKMLNDYIGSLGSQEHLIS</sequence>
<gene>
    <name evidence="1" type="ORF">BA724_09980</name>
</gene>
<protein>
    <submittedName>
        <fullName evidence="1">Uncharacterized protein</fullName>
    </submittedName>
</protein>
<proteinExistence type="predicted"/>